<comment type="caution">
    <text evidence="1">The sequence shown here is derived from an EMBL/GenBank/DDBJ whole genome shotgun (WGS) entry which is preliminary data.</text>
</comment>
<dbReference type="AlphaFoldDB" id="A0A8H4LQU8"/>
<gene>
    <name evidence="1" type="ORF">FALBO_553</name>
</gene>
<evidence type="ECO:0000313" key="1">
    <source>
        <dbReference type="EMBL" id="KAF4472552.1"/>
    </source>
</evidence>
<organism evidence="1 2">
    <name type="scientific">Fusarium albosuccineum</name>
    <dbReference type="NCBI Taxonomy" id="1237068"/>
    <lineage>
        <taxon>Eukaryota</taxon>
        <taxon>Fungi</taxon>
        <taxon>Dikarya</taxon>
        <taxon>Ascomycota</taxon>
        <taxon>Pezizomycotina</taxon>
        <taxon>Sordariomycetes</taxon>
        <taxon>Hypocreomycetidae</taxon>
        <taxon>Hypocreales</taxon>
        <taxon>Nectriaceae</taxon>
        <taxon>Fusarium</taxon>
        <taxon>Fusarium decemcellulare species complex</taxon>
    </lineage>
</organism>
<dbReference type="Proteomes" id="UP000554235">
    <property type="component" value="Unassembled WGS sequence"/>
</dbReference>
<dbReference type="EMBL" id="JAADYS010000066">
    <property type="protein sequence ID" value="KAF4472552.1"/>
    <property type="molecule type" value="Genomic_DNA"/>
</dbReference>
<reference evidence="1 2" key="1">
    <citation type="submission" date="2020-01" db="EMBL/GenBank/DDBJ databases">
        <title>Identification and distribution of gene clusters putatively required for synthesis of sphingolipid metabolism inhibitors in phylogenetically diverse species of the filamentous fungus Fusarium.</title>
        <authorList>
            <person name="Kim H.-S."/>
            <person name="Busman M."/>
            <person name="Brown D.W."/>
            <person name="Divon H."/>
            <person name="Uhlig S."/>
            <person name="Proctor R.H."/>
        </authorList>
    </citation>
    <scope>NUCLEOTIDE SEQUENCE [LARGE SCALE GENOMIC DNA]</scope>
    <source>
        <strain evidence="1 2">NRRL 20459</strain>
    </source>
</reference>
<evidence type="ECO:0000313" key="2">
    <source>
        <dbReference type="Proteomes" id="UP000554235"/>
    </source>
</evidence>
<dbReference type="OrthoDB" id="4424523at2759"/>
<protein>
    <submittedName>
        <fullName evidence="1">Uncharacterized protein</fullName>
    </submittedName>
</protein>
<name>A0A8H4LQU8_9HYPO</name>
<accession>A0A8H4LQU8</accession>
<proteinExistence type="predicted"/>
<keyword evidence="2" id="KW-1185">Reference proteome</keyword>
<sequence>MRPIPKPSWAAYIGTIPDIIASIRTHASGVSPTLQSIPQLNTSMMKQEPLSRLIRDMQESEFQRWGFVIYRCAYDNQSQWESYIEFLKAAVREELQYRELETLLWPLLEWTIIEDEENLDGASKHQVRKKFSRWTSERNTQRDGAGADEPFVEERPRFKYCIYVDQKCLDTVDQYEAWVGAGAGEP</sequence>